<evidence type="ECO:0000313" key="1">
    <source>
        <dbReference type="EMBL" id="CAF4690307.1"/>
    </source>
</evidence>
<proteinExistence type="predicted"/>
<organism evidence="1 2">
    <name type="scientific">Rotaria magnacalcarata</name>
    <dbReference type="NCBI Taxonomy" id="392030"/>
    <lineage>
        <taxon>Eukaryota</taxon>
        <taxon>Metazoa</taxon>
        <taxon>Spiralia</taxon>
        <taxon>Gnathifera</taxon>
        <taxon>Rotifera</taxon>
        <taxon>Eurotatoria</taxon>
        <taxon>Bdelloidea</taxon>
        <taxon>Philodinida</taxon>
        <taxon>Philodinidae</taxon>
        <taxon>Rotaria</taxon>
    </lineage>
</organism>
<gene>
    <name evidence="1" type="ORF">OVN521_LOCUS48037</name>
</gene>
<dbReference type="EMBL" id="CAJOBG010097764">
    <property type="protein sequence ID" value="CAF4690307.1"/>
    <property type="molecule type" value="Genomic_DNA"/>
</dbReference>
<dbReference type="Proteomes" id="UP000663866">
    <property type="component" value="Unassembled WGS sequence"/>
</dbReference>
<protein>
    <submittedName>
        <fullName evidence="1">Uncharacterized protein</fullName>
    </submittedName>
</protein>
<comment type="caution">
    <text evidence="1">The sequence shown here is derived from an EMBL/GenBank/DDBJ whole genome shotgun (WGS) entry which is preliminary data.</text>
</comment>
<accession>A0A821HST5</accession>
<feature type="non-terminal residue" evidence="1">
    <location>
        <position position="1"/>
    </location>
</feature>
<name>A0A821HST5_9BILA</name>
<keyword evidence="2" id="KW-1185">Reference proteome</keyword>
<evidence type="ECO:0000313" key="2">
    <source>
        <dbReference type="Proteomes" id="UP000663866"/>
    </source>
</evidence>
<sequence>RLESMTHLTKEEKEFMIKEKQDILFKSFITVLEAVSQITRAPAETPREQTFQKDYSKQID</sequence>
<reference evidence="1" key="1">
    <citation type="submission" date="2021-02" db="EMBL/GenBank/DDBJ databases">
        <authorList>
            <person name="Nowell W R."/>
        </authorList>
    </citation>
    <scope>NUCLEOTIDE SEQUENCE</scope>
</reference>
<feature type="non-terminal residue" evidence="1">
    <location>
        <position position="60"/>
    </location>
</feature>
<dbReference type="AlphaFoldDB" id="A0A821HST5"/>